<dbReference type="CDD" id="cd18159">
    <property type="entry name" value="REC_OmpR_NsrR-like"/>
    <property type="match status" value="1"/>
</dbReference>
<dbReference type="InterPro" id="IPR001867">
    <property type="entry name" value="OmpR/PhoB-type_DNA-bd"/>
</dbReference>
<feature type="DNA-binding region" description="OmpR/PhoB-type" evidence="7">
    <location>
        <begin position="130"/>
        <end position="227"/>
    </location>
</feature>
<dbReference type="GO" id="GO:0006355">
    <property type="term" value="P:regulation of DNA-templated transcription"/>
    <property type="evidence" value="ECO:0007669"/>
    <property type="project" value="InterPro"/>
</dbReference>
<dbReference type="Gene3D" id="3.40.50.2300">
    <property type="match status" value="1"/>
</dbReference>
<dbReference type="Proteomes" id="UP000051804">
    <property type="component" value="Unassembled WGS sequence"/>
</dbReference>
<feature type="modified residue" description="4-aspartylphosphate" evidence="6">
    <location>
        <position position="55"/>
    </location>
</feature>
<dbReference type="STRING" id="1291734.FD02_GL002060"/>
<keyword evidence="4 7" id="KW-0238">DNA-binding</keyword>
<reference evidence="10 11" key="1">
    <citation type="journal article" date="2015" name="Genome Announc.">
        <title>Expanding the biotechnology potential of lactobacilli through comparative genomics of 213 strains and associated genera.</title>
        <authorList>
            <person name="Sun Z."/>
            <person name="Harris H.M."/>
            <person name="McCann A."/>
            <person name="Guo C."/>
            <person name="Argimon S."/>
            <person name="Zhang W."/>
            <person name="Yang X."/>
            <person name="Jeffery I.B."/>
            <person name="Cooney J.C."/>
            <person name="Kagawa T.F."/>
            <person name="Liu W."/>
            <person name="Song Y."/>
            <person name="Salvetti E."/>
            <person name="Wrobel A."/>
            <person name="Rasinkangas P."/>
            <person name="Parkhill J."/>
            <person name="Rea M.C."/>
            <person name="O'Sullivan O."/>
            <person name="Ritari J."/>
            <person name="Douillard F.P."/>
            <person name="Paul Ross R."/>
            <person name="Yang R."/>
            <person name="Briner A.E."/>
            <person name="Felis G.E."/>
            <person name="de Vos W.M."/>
            <person name="Barrangou R."/>
            <person name="Klaenhammer T.R."/>
            <person name="Caufield P.W."/>
            <person name="Cui Y."/>
            <person name="Zhang H."/>
            <person name="O'Toole P.W."/>
        </authorList>
    </citation>
    <scope>NUCLEOTIDE SEQUENCE [LARGE SCALE GENOMIC DNA]</scope>
    <source>
        <strain evidence="10 11">JCM 17158</strain>
    </source>
</reference>
<dbReference type="GO" id="GO:0032993">
    <property type="term" value="C:protein-DNA complex"/>
    <property type="evidence" value="ECO:0007669"/>
    <property type="project" value="TreeGrafter"/>
</dbReference>
<comment type="caution">
    <text evidence="10">The sequence shown here is derived from an EMBL/GenBank/DDBJ whole genome shotgun (WGS) entry which is preliminary data.</text>
</comment>
<dbReference type="SUPFAM" id="SSF52172">
    <property type="entry name" value="CheY-like"/>
    <property type="match status" value="1"/>
</dbReference>
<keyword evidence="2" id="KW-0902">Two-component regulatory system</keyword>
<evidence type="ECO:0000256" key="2">
    <source>
        <dbReference type="ARBA" id="ARBA00023012"/>
    </source>
</evidence>
<name>A0A0R1JY16_9LACO</name>
<dbReference type="GO" id="GO:0000156">
    <property type="term" value="F:phosphorelay response regulator activity"/>
    <property type="evidence" value="ECO:0007669"/>
    <property type="project" value="TreeGrafter"/>
</dbReference>
<dbReference type="Gene3D" id="6.10.250.690">
    <property type="match status" value="1"/>
</dbReference>
<evidence type="ECO:0000313" key="10">
    <source>
        <dbReference type="EMBL" id="KRK71815.1"/>
    </source>
</evidence>
<dbReference type="PROSITE" id="PS50110">
    <property type="entry name" value="RESPONSE_REGULATORY"/>
    <property type="match status" value="1"/>
</dbReference>
<organism evidence="10 11">
    <name type="scientific">Lacticaseibacillus nasuensis JCM 17158</name>
    <dbReference type="NCBI Taxonomy" id="1291734"/>
    <lineage>
        <taxon>Bacteria</taxon>
        <taxon>Bacillati</taxon>
        <taxon>Bacillota</taxon>
        <taxon>Bacilli</taxon>
        <taxon>Lactobacillales</taxon>
        <taxon>Lactobacillaceae</taxon>
        <taxon>Lacticaseibacillus</taxon>
    </lineage>
</organism>
<dbReference type="PATRIC" id="fig|1291734.4.peg.2112"/>
<evidence type="ECO:0000259" key="8">
    <source>
        <dbReference type="PROSITE" id="PS50110"/>
    </source>
</evidence>
<evidence type="ECO:0000313" key="11">
    <source>
        <dbReference type="Proteomes" id="UP000051804"/>
    </source>
</evidence>
<dbReference type="GO" id="GO:0000976">
    <property type="term" value="F:transcription cis-regulatory region binding"/>
    <property type="evidence" value="ECO:0007669"/>
    <property type="project" value="TreeGrafter"/>
</dbReference>
<evidence type="ECO:0000256" key="1">
    <source>
        <dbReference type="ARBA" id="ARBA00022553"/>
    </source>
</evidence>
<dbReference type="InterPro" id="IPR016032">
    <property type="entry name" value="Sig_transdc_resp-reg_C-effctor"/>
</dbReference>
<dbReference type="InterPro" id="IPR001789">
    <property type="entry name" value="Sig_transdc_resp-reg_receiver"/>
</dbReference>
<evidence type="ECO:0000256" key="7">
    <source>
        <dbReference type="PROSITE-ProRule" id="PRU01091"/>
    </source>
</evidence>
<evidence type="ECO:0000256" key="5">
    <source>
        <dbReference type="ARBA" id="ARBA00023163"/>
    </source>
</evidence>
<proteinExistence type="predicted"/>
<evidence type="ECO:0000256" key="6">
    <source>
        <dbReference type="PROSITE-ProRule" id="PRU00169"/>
    </source>
</evidence>
<dbReference type="InterPro" id="IPR036388">
    <property type="entry name" value="WH-like_DNA-bd_sf"/>
</dbReference>
<dbReference type="PROSITE" id="PS51755">
    <property type="entry name" value="OMPR_PHOB"/>
    <property type="match status" value="1"/>
</dbReference>
<dbReference type="InterPro" id="IPR039420">
    <property type="entry name" value="WalR-like"/>
</dbReference>
<dbReference type="GO" id="GO:0005829">
    <property type="term" value="C:cytosol"/>
    <property type="evidence" value="ECO:0007669"/>
    <property type="project" value="TreeGrafter"/>
</dbReference>
<gene>
    <name evidence="10" type="ORF">FD02_GL002060</name>
</gene>
<sequence length="227" mass="25681">MGVMATIMIIEDDQTISHLIASELTRWQHQPVLVQNFSQVFQEFEAAAPQLVLMDINLPVYDGYYWMQQIRATSKVPVIFISSRNTNMDMVMAMNMGGDDFVSKPFAMEVLLAKINALLRRTYHYAEPASATLSHNGLTLDLRTGQGAVGTTTIDLSKNEYQLLQILMRHHGAVVSRNHLLRELWTDARFVDDNTLTVNINRLRKKIEAAGLPDYIQTKIGQGYLVP</sequence>
<dbReference type="InterPro" id="IPR011006">
    <property type="entry name" value="CheY-like_superfamily"/>
</dbReference>
<dbReference type="EMBL" id="AZDJ01000026">
    <property type="protein sequence ID" value="KRK71815.1"/>
    <property type="molecule type" value="Genomic_DNA"/>
</dbReference>
<dbReference type="CDD" id="cd00383">
    <property type="entry name" value="trans_reg_C"/>
    <property type="match status" value="1"/>
</dbReference>
<keyword evidence="11" id="KW-1185">Reference proteome</keyword>
<keyword evidence="1 6" id="KW-0597">Phosphoprotein</keyword>
<evidence type="ECO:0000256" key="4">
    <source>
        <dbReference type="ARBA" id="ARBA00023125"/>
    </source>
</evidence>
<dbReference type="PANTHER" id="PTHR48111">
    <property type="entry name" value="REGULATOR OF RPOS"/>
    <property type="match status" value="1"/>
</dbReference>
<evidence type="ECO:0000259" key="9">
    <source>
        <dbReference type="PROSITE" id="PS51755"/>
    </source>
</evidence>
<dbReference type="Gene3D" id="1.10.10.10">
    <property type="entry name" value="Winged helix-like DNA-binding domain superfamily/Winged helix DNA-binding domain"/>
    <property type="match status" value="1"/>
</dbReference>
<dbReference type="SMART" id="SM00448">
    <property type="entry name" value="REC"/>
    <property type="match status" value="1"/>
</dbReference>
<dbReference type="Pfam" id="PF00486">
    <property type="entry name" value="Trans_reg_C"/>
    <property type="match status" value="1"/>
</dbReference>
<keyword evidence="5" id="KW-0804">Transcription</keyword>
<accession>A0A0R1JY16</accession>
<evidence type="ECO:0000256" key="3">
    <source>
        <dbReference type="ARBA" id="ARBA00023015"/>
    </source>
</evidence>
<feature type="domain" description="Response regulatory" evidence="8">
    <location>
        <begin position="6"/>
        <end position="119"/>
    </location>
</feature>
<protein>
    <submittedName>
        <fullName evidence="10">DNA-binding response regulator, OmpR family (Rec-wHTH domains)</fullName>
    </submittedName>
</protein>
<keyword evidence="3" id="KW-0805">Transcription regulation</keyword>
<feature type="domain" description="OmpR/PhoB-type" evidence="9">
    <location>
        <begin position="130"/>
        <end position="227"/>
    </location>
</feature>
<dbReference type="SUPFAM" id="SSF46894">
    <property type="entry name" value="C-terminal effector domain of the bipartite response regulators"/>
    <property type="match status" value="1"/>
</dbReference>
<dbReference type="SMART" id="SM00862">
    <property type="entry name" value="Trans_reg_C"/>
    <property type="match status" value="1"/>
</dbReference>
<dbReference type="PANTHER" id="PTHR48111:SF43">
    <property type="entry name" value="STAGE 0 SPORULATION PROTEIN A HOMOLOG"/>
    <property type="match status" value="1"/>
</dbReference>
<dbReference type="AlphaFoldDB" id="A0A0R1JY16"/>
<dbReference type="Pfam" id="PF00072">
    <property type="entry name" value="Response_reg"/>
    <property type="match status" value="1"/>
</dbReference>